<comment type="subcellular location">
    <subcellularLocation>
        <location evidence="2">Synapse</location>
    </subcellularLocation>
</comment>
<feature type="region of interest" description="Disordered" evidence="3">
    <location>
        <begin position="831"/>
        <end position="872"/>
    </location>
</feature>
<dbReference type="PROSITE" id="PS50106">
    <property type="entry name" value="PDZ"/>
    <property type="match status" value="1"/>
</dbReference>
<dbReference type="Pfam" id="PF00168">
    <property type="entry name" value="C2"/>
    <property type="match status" value="3"/>
</dbReference>
<feature type="compositionally biased region" description="Low complexity" evidence="3">
    <location>
        <begin position="1156"/>
        <end position="1167"/>
    </location>
</feature>
<dbReference type="InterPro" id="IPR000008">
    <property type="entry name" value="C2_dom"/>
</dbReference>
<evidence type="ECO:0000313" key="7">
    <source>
        <dbReference type="Proteomes" id="UP001652625"/>
    </source>
</evidence>
<reference evidence="8" key="1">
    <citation type="submission" date="2025-08" db="UniProtKB">
        <authorList>
            <consortium name="RefSeq"/>
        </authorList>
    </citation>
    <scope>IDENTIFICATION</scope>
</reference>
<dbReference type="InterPro" id="IPR035892">
    <property type="entry name" value="C2_domain_sf"/>
</dbReference>
<evidence type="ECO:0000256" key="3">
    <source>
        <dbReference type="SAM" id="MobiDB-lite"/>
    </source>
</evidence>
<accession>A0ABM4BSJ3</accession>
<dbReference type="InterPro" id="IPR036034">
    <property type="entry name" value="PDZ_sf"/>
</dbReference>
<feature type="compositionally biased region" description="Low complexity" evidence="3">
    <location>
        <begin position="739"/>
        <end position="753"/>
    </location>
</feature>
<evidence type="ECO:0000259" key="6">
    <source>
        <dbReference type="PROSITE" id="PS50916"/>
    </source>
</evidence>
<dbReference type="Gene3D" id="2.30.42.10">
    <property type="match status" value="1"/>
</dbReference>
<dbReference type="Proteomes" id="UP001652625">
    <property type="component" value="Chromosome 04"/>
</dbReference>
<evidence type="ECO:0000259" key="4">
    <source>
        <dbReference type="PROSITE" id="PS50004"/>
    </source>
</evidence>
<dbReference type="SUPFAM" id="SSF50156">
    <property type="entry name" value="PDZ domain-like"/>
    <property type="match status" value="1"/>
</dbReference>
<dbReference type="PANTHER" id="PTHR12157:SF21">
    <property type="entry name" value="RAB3 INTERACTING MOLECULE, ISOFORM F"/>
    <property type="match status" value="1"/>
</dbReference>
<gene>
    <name evidence="8" type="primary">LOC100206589</name>
</gene>
<dbReference type="Gene3D" id="2.60.40.150">
    <property type="entry name" value="C2 domain"/>
    <property type="match status" value="2"/>
</dbReference>
<keyword evidence="1" id="KW-0770">Synapse</keyword>
<name>A0ABM4BSJ3_HYDVU</name>
<evidence type="ECO:0000259" key="5">
    <source>
        <dbReference type="PROSITE" id="PS50106"/>
    </source>
</evidence>
<evidence type="ECO:0000256" key="2">
    <source>
        <dbReference type="ARBA" id="ARBA00034103"/>
    </source>
</evidence>
<sequence length="1167" mass="131149">MIMSQLSTGNDYYPASPPPIDLSHLTEAEKRKIKNVLDRQKELENETAFIQSGIVRELATYQVRYELKSNQAPLSDANMCELCHKNKEFCVNNYRRYCKFCRSKLCDECSIQSGSGKMVTWSCLICKKKQDLLLKTGRWFHGKEHKFPNPAAEIEQLLTVPTQQKKPLSPKIIKTGYPASSVTKAQLADKNCTKVLDQTNNESTELSNTKKVTFGNKSKSNMLEEQQIKEMFQSLVSHHVHWSRPDDENKILGDILLSIGSNIIKKFPDYCTAFGIKLSMGVSDEHGLLKTVVKSVVPGSIGDIIGKIKPGDELLEWNELSLVGCSKEEVEDVLANEDSLDLHLLLSRKCHKEKTIANIQSVPPSHHSPPSQPMGILKTIDGSFDKTLSVDCQNGASECDSSKSNVVQANQSRGTPILKANNISGQLQVKLKYEEDTSCLYVSIIGAQGLNHRQNMQLRNPYVKLYFLPDRSLQSKRRTKTVLRSLSPTWNQTFMYTLKSQKRDTSILSQTSVLDILPYLSPEDINDVKLCHYNSKSSDSKKYNAFKGRYLEITLWDYERSESNEFLGEILISMLEAPLDNLCHWYPLQLHDQQNMLPQPTPTPTLSPQCSKAQFILQDNGEREHPVENQTVSSFSQCTSPADINEKINEMGTVKTSFSYDSTGGTSTDENTPVPSPSPSQVFEMNKESSQITSSKNSDNEKRQYLKPTLVQESSVIRPSLLQRAQLFLQKQLDVLTSSSSSETELTKNSTSLWTSNPTNYESKLTTVTQTENQSPLSSLSVDTSSISSDVKESTVNNIRYGKEVYGRFSSEKYPQIKRVDSVDSSRKIEPRLTDYNLSSSQQGERAGDKSAEEWRQSSNDNNYGVKFNNKPNLLRMDSMSGSSPKNFEKKAENYYREQHNYNEDKRFQPRSNHEISFMRSTDFDHNGYSAMRNVNRYRQNSYGSGHSSPVSSIGSAKSESSSSIASSMMTLTSVGSSMSWIPPSLRLSGDVQLIDFVEGLGPAQVVGRQVLGSPLMGDVQLSLLDRRGVLDVEIIRAKSLIIKPDSKTLPAPYVKVYLLCGKKCVEKRKTKTSSKRTLDPHYAQHLTFVQNYQGKVLQIMVWGDYGRLDRKVFMGVCQILLDDLDLSQLVVGWYKLFTTTSLVHPPSNPSPNPSNPTTSSTNSDRF</sequence>
<feature type="region of interest" description="Disordered" evidence="3">
    <location>
        <begin position="1145"/>
        <end position="1167"/>
    </location>
</feature>
<dbReference type="PANTHER" id="PTHR12157">
    <property type="entry name" value="REGULATING SYNAPTIC MEMBRANE EXOCYTOSIS PROTEIN"/>
    <property type="match status" value="1"/>
</dbReference>
<dbReference type="RefSeq" id="XP_065652128.1">
    <property type="nucleotide sequence ID" value="XM_065796056.1"/>
</dbReference>
<dbReference type="GeneID" id="100206589"/>
<dbReference type="InterPro" id="IPR041282">
    <property type="entry name" value="FYVE_2"/>
</dbReference>
<feature type="region of interest" description="Disordered" evidence="3">
    <location>
        <begin position="656"/>
        <end position="703"/>
    </location>
</feature>
<feature type="region of interest" description="Disordered" evidence="3">
    <location>
        <begin position="739"/>
        <end position="758"/>
    </location>
</feature>
<dbReference type="Pfam" id="PF00595">
    <property type="entry name" value="PDZ"/>
    <property type="match status" value="1"/>
</dbReference>
<feature type="domain" description="PDZ" evidence="5">
    <location>
        <begin position="274"/>
        <end position="334"/>
    </location>
</feature>
<dbReference type="CDD" id="cd04028">
    <property type="entry name" value="C2B_RIM1alpha"/>
    <property type="match status" value="1"/>
</dbReference>
<dbReference type="PROSITE" id="PS50916">
    <property type="entry name" value="RABBD"/>
    <property type="match status" value="1"/>
</dbReference>
<dbReference type="InterPro" id="IPR013083">
    <property type="entry name" value="Znf_RING/FYVE/PHD"/>
</dbReference>
<protein>
    <submittedName>
        <fullName evidence="8">Regulating synaptic membrane exocytosis protein 1 isoform X3</fullName>
    </submittedName>
</protein>
<dbReference type="InterPro" id="IPR001478">
    <property type="entry name" value="PDZ"/>
</dbReference>
<keyword evidence="7" id="KW-1185">Reference proteome</keyword>
<dbReference type="SUPFAM" id="SSF49562">
    <property type="entry name" value="C2 domain (Calcium/lipid-binding domain, CaLB)"/>
    <property type="match status" value="2"/>
</dbReference>
<feature type="domain" description="C2" evidence="4">
    <location>
        <begin position="1016"/>
        <end position="1135"/>
    </location>
</feature>
<dbReference type="SUPFAM" id="SSF57903">
    <property type="entry name" value="FYVE/PHD zinc finger"/>
    <property type="match status" value="1"/>
</dbReference>
<dbReference type="PROSITE" id="PS50004">
    <property type="entry name" value="C2"/>
    <property type="match status" value="2"/>
</dbReference>
<feature type="compositionally biased region" description="Low complexity" evidence="3">
    <location>
        <begin position="775"/>
        <end position="789"/>
    </location>
</feature>
<dbReference type="InterPro" id="IPR011011">
    <property type="entry name" value="Znf_FYVE_PHD"/>
</dbReference>
<dbReference type="InterPro" id="IPR010911">
    <property type="entry name" value="Rab_BD"/>
</dbReference>
<dbReference type="InterPro" id="IPR039032">
    <property type="entry name" value="Rim-like"/>
</dbReference>
<feature type="compositionally biased region" description="Polar residues" evidence="3">
    <location>
        <begin position="656"/>
        <end position="697"/>
    </location>
</feature>
<dbReference type="SMART" id="SM00239">
    <property type="entry name" value="C2"/>
    <property type="match status" value="2"/>
</dbReference>
<feature type="compositionally biased region" description="Basic and acidic residues" evidence="3">
    <location>
        <begin position="846"/>
        <end position="856"/>
    </location>
</feature>
<feature type="region of interest" description="Disordered" evidence="3">
    <location>
        <begin position="768"/>
        <end position="792"/>
    </location>
</feature>
<feature type="domain" description="C2" evidence="4">
    <location>
        <begin position="423"/>
        <end position="592"/>
    </location>
</feature>
<proteinExistence type="predicted"/>
<dbReference type="Pfam" id="PF02318">
    <property type="entry name" value="FYVE_2"/>
    <property type="match status" value="1"/>
</dbReference>
<dbReference type="Gene3D" id="3.30.40.10">
    <property type="entry name" value="Zinc/RING finger domain, C3HC4 (zinc finger)"/>
    <property type="match status" value="1"/>
</dbReference>
<evidence type="ECO:0000256" key="1">
    <source>
        <dbReference type="ARBA" id="ARBA00023018"/>
    </source>
</evidence>
<dbReference type="SMART" id="SM00228">
    <property type="entry name" value="PDZ"/>
    <property type="match status" value="1"/>
</dbReference>
<organism evidence="7 8">
    <name type="scientific">Hydra vulgaris</name>
    <name type="common">Hydra</name>
    <name type="synonym">Hydra attenuata</name>
    <dbReference type="NCBI Taxonomy" id="6087"/>
    <lineage>
        <taxon>Eukaryota</taxon>
        <taxon>Metazoa</taxon>
        <taxon>Cnidaria</taxon>
        <taxon>Hydrozoa</taxon>
        <taxon>Hydroidolina</taxon>
        <taxon>Anthoathecata</taxon>
        <taxon>Aplanulata</taxon>
        <taxon>Hydridae</taxon>
        <taxon>Hydra</taxon>
    </lineage>
</organism>
<evidence type="ECO:0000313" key="8">
    <source>
        <dbReference type="RefSeq" id="XP_065652128.1"/>
    </source>
</evidence>
<feature type="domain" description="RabBD" evidence="6">
    <location>
        <begin position="19"/>
        <end position="143"/>
    </location>
</feature>